<evidence type="ECO:0000313" key="9">
    <source>
        <dbReference type="Proteomes" id="UP000032633"/>
    </source>
</evidence>
<comment type="subcellular location">
    <subcellularLocation>
        <location evidence="1">Cell membrane</location>
        <topology evidence="1">Multi-pass membrane protein</topology>
    </subcellularLocation>
</comment>
<feature type="transmembrane region" description="Helical" evidence="6">
    <location>
        <begin position="245"/>
        <end position="268"/>
    </location>
</feature>
<evidence type="ECO:0000313" key="8">
    <source>
        <dbReference type="EMBL" id="AJY76992.1"/>
    </source>
</evidence>
<reference evidence="9" key="2">
    <citation type="submission" date="2015-03" db="EMBL/GenBank/DDBJ databases">
        <title>Genome sequence of Paenibacillus beijingensis strain DSM 24997T.</title>
        <authorList>
            <person name="Kwak Y."/>
            <person name="Shin J.-H."/>
        </authorList>
    </citation>
    <scope>NUCLEOTIDE SEQUENCE [LARGE SCALE GENOMIC DNA]</scope>
    <source>
        <strain evidence="9">DSM 24997</strain>
    </source>
</reference>
<name>A0A0D5NPQ1_9BACL</name>
<dbReference type="EMBL" id="CP011058">
    <property type="protein sequence ID" value="AJY76992.1"/>
    <property type="molecule type" value="Genomic_DNA"/>
</dbReference>
<feature type="transmembrane region" description="Helical" evidence="6">
    <location>
        <begin position="280"/>
        <end position="301"/>
    </location>
</feature>
<protein>
    <submittedName>
        <fullName evidence="8">MFS transporter</fullName>
    </submittedName>
</protein>
<dbReference type="HOGENOM" id="CLU_001265_59_9_9"/>
<feature type="transmembrane region" description="Helical" evidence="6">
    <location>
        <begin position="400"/>
        <end position="419"/>
    </location>
</feature>
<keyword evidence="4 6" id="KW-1133">Transmembrane helix</keyword>
<dbReference type="SUPFAM" id="SSF103473">
    <property type="entry name" value="MFS general substrate transporter"/>
    <property type="match status" value="1"/>
</dbReference>
<evidence type="ECO:0000256" key="4">
    <source>
        <dbReference type="ARBA" id="ARBA00022989"/>
    </source>
</evidence>
<proteinExistence type="predicted"/>
<dbReference type="InterPro" id="IPR036259">
    <property type="entry name" value="MFS_trans_sf"/>
</dbReference>
<dbReference type="Gene3D" id="1.20.1250.20">
    <property type="entry name" value="MFS general substrate transporter like domains"/>
    <property type="match status" value="2"/>
</dbReference>
<feature type="transmembrane region" description="Helical" evidence="6">
    <location>
        <begin position="20"/>
        <end position="40"/>
    </location>
</feature>
<accession>A0A0D5NPQ1</accession>
<feature type="transmembrane region" description="Helical" evidence="6">
    <location>
        <begin position="118"/>
        <end position="137"/>
    </location>
</feature>
<evidence type="ECO:0000256" key="5">
    <source>
        <dbReference type="ARBA" id="ARBA00023136"/>
    </source>
</evidence>
<dbReference type="AlphaFoldDB" id="A0A0D5NPQ1"/>
<dbReference type="PATRIC" id="fig|1126833.4.peg.5186"/>
<dbReference type="STRING" id="1126833.VN24_23580"/>
<keyword evidence="3 6" id="KW-0812">Transmembrane</keyword>
<keyword evidence="2" id="KW-0813">Transport</keyword>
<feature type="transmembrane region" description="Helical" evidence="6">
    <location>
        <begin position="149"/>
        <end position="169"/>
    </location>
</feature>
<dbReference type="Pfam" id="PF07690">
    <property type="entry name" value="MFS_1"/>
    <property type="match status" value="1"/>
</dbReference>
<keyword evidence="9" id="KW-1185">Reference proteome</keyword>
<dbReference type="PANTHER" id="PTHR11360">
    <property type="entry name" value="MONOCARBOXYLATE TRANSPORTER"/>
    <property type="match status" value="1"/>
</dbReference>
<dbReference type="InterPro" id="IPR050327">
    <property type="entry name" value="Proton-linked_MCT"/>
</dbReference>
<evidence type="ECO:0000256" key="1">
    <source>
        <dbReference type="ARBA" id="ARBA00004651"/>
    </source>
</evidence>
<organism evidence="8 9">
    <name type="scientific">Paenibacillus beijingensis</name>
    <dbReference type="NCBI Taxonomy" id="1126833"/>
    <lineage>
        <taxon>Bacteria</taxon>
        <taxon>Bacillati</taxon>
        <taxon>Bacillota</taxon>
        <taxon>Bacilli</taxon>
        <taxon>Bacillales</taxon>
        <taxon>Paenibacillaceae</taxon>
        <taxon>Paenibacillus</taxon>
    </lineage>
</organism>
<dbReference type="InterPro" id="IPR011701">
    <property type="entry name" value="MFS"/>
</dbReference>
<evidence type="ECO:0000259" key="7">
    <source>
        <dbReference type="PROSITE" id="PS50850"/>
    </source>
</evidence>
<evidence type="ECO:0000256" key="2">
    <source>
        <dbReference type="ARBA" id="ARBA00022448"/>
    </source>
</evidence>
<evidence type="ECO:0000256" key="6">
    <source>
        <dbReference type="SAM" id="Phobius"/>
    </source>
</evidence>
<dbReference type="OrthoDB" id="182417at2"/>
<dbReference type="PROSITE" id="PS50850">
    <property type="entry name" value="MFS"/>
    <property type="match status" value="1"/>
</dbReference>
<dbReference type="KEGG" id="pbj:VN24_23580"/>
<dbReference type="InterPro" id="IPR020846">
    <property type="entry name" value="MFS_dom"/>
</dbReference>
<feature type="transmembrane region" description="Helical" evidence="6">
    <location>
        <begin position="60"/>
        <end position="80"/>
    </location>
</feature>
<reference evidence="8 9" key="1">
    <citation type="journal article" date="2015" name="J. Biotechnol.">
        <title>Complete genome sequence of Paenibacillus beijingensis 7188(T) (=DSM 24997(T)), a novel rhizobacterium from jujube garden soil.</title>
        <authorList>
            <person name="Kwak Y."/>
            <person name="Shin J.H."/>
        </authorList>
    </citation>
    <scope>NUCLEOTIDE SEQUENCE [LARGE SCALE GENOMIC DNA]</scope>
    <source>
        <strain evidence="8 9">DSM 24997</strain>
    </source>
</reference>
<sequence length="433" mass="46548">MYINELGVSRVNAIRKTSGLHYGWVIVFVTFITLIVSAGVRSMPSILMLPFQDEFGWSRGGISSVISIGIFLYGLVGPFSASLLQKYGIRRVVVISLAVLGGSMAVTPLMTALWQFEILWGIVSGLATGMMANVLGVTVSSRWFVKSRGLVVGLLTASAATGQLLFLPLLAKITVDMGWRYAIYTAVIIILVVLAVVAIWMRNDPYDLGIAPYGGEEPVKPAPFQGNLFLAPLIALRSAMKNATFWLLAGTFFFCGFSTNGLIGTHFIPAGHDHGIPEVTAAGLLAFMGLFDLVGTTASGWLSDRFDSRKLLFWYYGLRGLSLLFLPFALGASPAMLIIFSVFYGLDWIATVPPTVKLASQEFGKEKAGMIFGWVVVAHQIGASTAAYTAGAMRDWLGSYTMPFVAAGLVCMFAALMAIRISKASTVASQAQA</sequence>
<dbReference type="CDD" id="cd17355">
    <property type="entry name" value="MFS_YcxA_like"/>
    <property type="match status" value="1"/>
</dbReference>
<dbReference type="GO" id="GO:0005886">
    <property type="term" value="C:plasma membrane"/>
    <property type="evidence" value="ECO:0007669"/>
    <property type="project" value="UniProtKB-SubCell"/>
</dbReference>
<feature type="domain" description="Major facilitator superfamily (MFS) profile" evidence="7">
    <location>
        <begin position="25"/>
        <end position="426"/>
    </location>
</feature>
<dbReference type="Proteomes" id="UP000032633">
    <property type="component" value="Chromosome"/>
</dbReference>
<dbReference type="PANTHER" id="PTHR11360:SF284">
    <property type="entry name" value="EG:103B4.3 PROTEIN-RELATED"/>
    <property type="match status" value="1"/>
</dbReference>
<dbReference type="GO" id="GO:0022857">
    <property type="term" value="F:transmembrane transporter activity"/>
    <property type="evidence" value="ECO:0007669"/>
    <property type="project" value="InterPro"/>
</dbReference>
<gene>
    <name evidence="8" type="ORF">VN24_23580</name>
</gene>
<feature type="transmembrane region" description="Helical" evidence="6">
    <location>
        <begin position="92"/>
        <end position="112"/>
    </location>
</feature>
<keyword evidence="5 6" id="KW-0472">Membrane</keyword>
<feature type="transmembrane region" description="Helical" evidence="6">
    <location>
        <begin position="181"/>
        <end position="201"/>
    </location>
</feature>
<evidence type="ECO:0000256" key="3">
    <source>
        <dbReference type="ARBA" id="ARBA00022692"/>
    </source>
</evidence>
<feature type="transmembrane region" description="Helical" evidence="6">
    <location>
        <begin position="368"/>
        <end position="388"/>
    </location>
</feature>